<dbReference type="GO" id="GO:0008146">
    <property type="term" value="F:sulfotransferase activity"/>
    <property type="evidence" value="ECO:0007669"/>
    <property type="project" value="InterPro"/>
</dbReference>
<dbReference type="InterPro" id="IPR027417">
    <property type="entry name" value="P-loop_NTPase"/>
</dbReference>
<dbReference type="GO" id="GO:0016020">
    <property type="term" value="C:membrane"/>
    <property type="evidence" value="ECO:0007669"/>
    <property type="project" value="InterPro"/>
</dbReference>
<dbReference type="RefSeq" id="WP_149778265.1">
    <property type="nucleotide sequence ID" value="NZ_FRCB01000001.1"/>
</dbReference>
<dbReference type="Gene3D" id="3.40.50.300">
    <property type="entry name" value="P-loop containing nucleotide triphosphate hydrolases"/>
    <property type="match status" value="1"/>
</dbReference>
<dbReference type="InterPro" id="IPR005331">
    <property type="entry name" value="Sulfotransferase"/>
</dbReference>
<evidence type="ECO:0008006" key="3">
    <source>
        <dbReference type="Google" id="ProtNLM"/>
    </source>
</evidence>
<accession>A0A1M7BAZ6</accession>
<name>A0A1M7BAZ6_9RHOB</name>
<dbReference type="SUPFAM" id="SSF52540">
    <property type="entry name" value="P-loop containing nucleoside triphosphate hydrolases"/>
    <property type="match status" value="1"/>
</dbReference>
<protein>
    <recommendedName>
        <fullName evidence="3">LPS sulfotransferase NodH</fullName>
    </recommendedName>
</protein>
<proteinExistence type="predicted"/>
<gene>
    <name evidence="1" type="ORF">SAMN05443432_101740</name>
</gene>
<dbReference type="AlphaFoldDB" id="A0A1M7BAZ6"/>
<keyword evidence="2" id="KW-1185">Reference proteome</keyword>
<dbReference type="EMBL" id="FRCB01000001">
    <property type="protein sequence ID" value="SHL51809.1"/>
    <property type="molecule type" value="Genomic_DNA"/>
</dbReference>
<evidence type="ECO:0000313" key="1">
    <source>
        <dbReference type="EMBL" id="SHL51809.1"/>
    </source>
</evidence>
<sequence>MTGPFDYFVVFAEMRTGSNFLETNLNAFDAFECHGEAFNPHFIGYPNRTEILGVTQAMRDADPMRLIETIKTDSKGLGGFRFFHDHDRRVLDISLNDPRCAKIVLTRNPVDSYVSWKIAQATGQWKLTNVKRRRDSKVRFDVAEFDKHVAHLQSFQVFLLNRLQVTGQTAFYLAYEDLQSLDVLNGLARFLGSDERLEALDESLKKQNPGALESKVSNFDEMERALSGQDLFNLSRTPNFEPRRGAAVPGYVTAAHAPLLYMPVRSGPEDEVCAWMAALDDVAPDTLPTHLNQKALRQWKRRNAGHRSFTVLRHPVARAHDAFCKRILSTGPGAFADIRKTLRNFYKVPIPGGGPDESYDRRAHREAFVGFLNFLRANLSSQTNIRIDAHWASQVAILQGMAQFGIPDMVIREADMAKHLTMLAGEVGYAAAKRPQKAPADSPIALADIYDDEIEALVSDIYQRDYVMFGFEAWSAT</sequence>
<evidence type="ECO:0000313" key="2">
    <source>
        <dbReference type="Proteomes" id="UP000322545"/>
    </source>
</evidence>
<reference evidence="1 2" key="1">
    <citation type="submission" date="2016-11" db="EMBL/GenBank/DDBJ databases">
        <authorList>
            <person name="Varghese N."/>
            <person name="Submissions S."/>
        </authorList>
    </citation>
    <scope>NUCLEOTIDE SEQUENCE [LARGE SCALE GENOMIC DNA]</scope>
    <source>
        <strain evidence="1 2">DSM 28249</strain>
    </source>
</reference>
<dbReference type="Proteomes" id="UP000322545">
    <property type="component" value="Unassembled WGS sequence"/>
</dbReference>
<dbReference type="Pfam" id="PF03567">
    <property type="entry name" value="Sulfotransfer_2"/>
    <property type="match status" value="1"/>
</dbReference>
<organism evidence="1 2">
    <name type="scientific">Roseovarius litoreus</name>
    <dbReference type="NCBI Taxonomy" id="1155722"/>
    <lineage>
        <taxon>Bacteria</taxon>
        <taxon>Pseudomonadati</taxon>
        <taxon>Pseudomonadota</taxon>
        <taxon>Alphaproteobacteria</taxon>
        <taxon>Rhodobacterales</taxon>
        <taxon>Roseobacteraceae</taxon>
        <taxon>Roseovarius</taxon>
    </lineage>
</organism>